<dbReference type="InParanoid" id="A0A200PTU0"/>
<dbReference type="STRING" id="56857.A0A200PTU0"/>
<reference evidence="2 3" key="1">
    <citation type="journal article" date="2017" name="Mol. Plant">
        <title>The Genome of Medicinal Plant Macleaya cordata Provides New Insights into Benzylisoquinoline Alkaloids Metabolism.</title>
        <authorList>
            <person name="Liu X."/>
            <person name="Liu Y."/>
            <person name="Huang P."/>
            <person name="Ma Y."/>
            <person name="Qing Z."/>
            <person name="Tang Q."/>
            <person name="Cao H."/>
            <person name="Cheng P."/>
            <person name="Zheng Y."/>
            <person name="Yuan Z."/>
            <person name="Zhou Y."/>
            <person name="Liu J."/>
            <person name="Tang Z."/>
            <person name="Zhuo Y."/>
            <person name="Zhang Y."/>
            <person name="Yu L."/>
            <person name="Huang J."/>
            <person name="Yang P."/>
            <person name="Peng Q."/>
            <person name="Zhang J."/>
            <person name="Jiang W."/>
            <person name="Zhang Z."/>
            <person name="Lin K."/>
            <person name="Ro D.K."/>
            <person name="Chen X."/>
            <person name="Xiong X."/>
            <person name="Shang Y."/>
            <person name="Huang S."/>
            <person name="Zeng J."/>
        </authorList>
    </citation>
    <scope>NUCLEOTIDE SEQUENCE [LARGE SCALE GENOMIC DNA]</scope>
    <source>
        <strain evidence="3">cv. BLH2017</strain>
        <tissue evidence="2">Root</tissue>
    </source>
</reference>
<accession>A0A200PTU0</accession>
<dbReference type="Pfam" id="PF00646">
    <property type="entry name" value="F-box"/>
    <property type="match status" value="1"/>
</dbReference>
<dbReference type="AlphaFoldDB" id="A0A200PTU0"/>
<evidence type="ECO:0000259" key="1">
    <source>
        <dbReference type="PROSITE" id="PS50181"/>
    </source>
</evidence>
<gene>
    <name evidence="2" type="ORF">BVC80_9073g55</name>
</gene>
<dbReference type="InterPro" id="IPR001810">
    <property type="entry name" value="F-box_dom"/>
</dbReference>
<feature type="domain" description="F-box" evidence="1">
    <location>
        <begin position="28"/>
        <end position="76"/>
    </location>
</feature>
<name>A0A200PTU0_MACCD</name>
<keyword evidence="3" id="KW-1185">Reference proteome</keyword>
<dbReference type="InterPro" id="IPR055290">
    <property type="entry name" value="At3g26010-like"/>
</dbReference>
<protein>
    <submittedName>
        <fullName evidence="2">F-box domain</fullName>
    </submittedName>
</protein>
<comment type="caution">
    <text evidence="2">The sequence shown here is derived from an EMBL/GenBank/DDBJ whole genome shotgun (WGS) entry which is preliminary data.</text>
</comment>
<dbReference type="PANTHER" id="PTHR35546">
    <property type="entry name" value="F-BOX PROTEIN INTERACTION DOMAIN PROTEIN-RELATED"/>
    <property type="match status" value="1"/>
</dbReference>
<dbReference type="OMA" id="MELWIFE"/>
<dbReference type="SUPFAM" id="SSF81383">
    <property type="entry name" value="F-box domain"/>
    <property type="match status" value="1"/>
</dbReference>
<dbReference type="Proteomes" id="UP000195402">
    <property type="component" value="Unassembled WGS sequence"/>
</dbReference>
<sequence>MELISVDALHEEKEEEQERNLLQSQSAASWIVILPPDVIFDILTRVSLHHLVCKCRFVCKDWRSLTYQSDFKFIHSQKTPTLSGYFIGMYNLYKSRFEFVSINQSPPIPSLSLNFLPGNLEIVSSSSSSHGLLCCASYNYQNGRFDSLYLCKPATREWRKIPNPQTNLYTLKIMVVIQRCNPLHYKIIRFSTSPQYVEYHCEIFDSNNWEWKVWNNIIVGSGTENEFMPHCFLGSASDPGILVHGAVHWLSYLGQVCALDVNVEGKHGSWKIFESPKDIDGKFKRKLVEWEGEIGLLYLGLGNRWLELWLLEDYYSKDEIARWNKLYWVNLEPVYHQYIGSCTIFDLYTKDIVLMKIENEIIWYNCRTGTHTLGLKVPAGYLVHQVQPFHSDLVPCNLRSASPNPFGSPFNNSFN</sequence>
<dbReference type="EMBL" id="MVGT01004040">
    <property type="protein sequence ID" value="OVA01620.1"/>
    <property type="molecule type" value="Genomic_DNA"/>
</dbReference>
<dbReference type="Gene3D" id="1.20.1280.50">
    <property type="match status" value="1"/>
</dbReference>
<dbReference type="PANTHER" id="PTHR35546:SF16">
    <property type="entry name" value="F-BOX ASSOCIATED UBIQUITINATION EFFECTOR FAMILY PROTEIN-RELATED"/>
    <property type="match status" value="1"/>
</dbReference>
<dbReference type="InterPro" id="IPR036047">
    <property type="entry name" value="F-box-like_dom_sf"/>
</dbReference>
<dbReference type="OrthoDB" id="1845982at2759"/>
<evidence type="ECO:0000313" key="2">
    <source>
        <dbReference type="EMBL" id="OVA01620.1"/>
    </source>
</evidence>
<proteinExistence type="predicted"/>
<organism evidence="2 3">
    <name type="scientific">Macleaya cordata</name>
    <name type="common">Five-seeded plume-poppy</name>
    <name type="synonym">Bocconia cordata</name>
    <dbReference type="NCBI Taxonomy" id="56857"/>
    <lineage>
        <taxon>Eukaryota</taxon>
        <taxon>Viridiplantae</taxon>
        <taxon>Streptophyta</taxon>
        <taxon>Embryophyta</taxon>
        <taxon>Tracheophyta</taxon>
        <taxon>Spermatophyta</taxon>
        <taxon>Magnoliopsida</taxon>
        <taxon>Ranunculales</taxon>
        <taxon>Papaveraceae</taxon>
        <taxon>Papaveroideae</taxon>
        <taxon>Macleaya</taxon>
    </lineage>
</organism>
<dbReference type="SMART" id="SM00256">
    <property type="entry name" value="FBOX"/>
    <property type="match status" value="1"/>
</dbReference>
<dbReference type="PROSITE" id="PS50181">
    <property type="entry name" value="FBOX"/>
    <property type="match status" value="1"/>
</dbReference>
<evidence type="ECO:0000313" key="3">
    <source>
        <dbReference type="Proteomes" id="UP000195402"/>
    </source>
</evidence>